<dbReference type="AlphaFoldDB" id="A0A8D8UYG9"/>
<proteinExistence type="predicted"/>
<sequence length="130" mass="15856">MWVHVKMNPKNEELLSSSFLIIILNGSRDTGGRYELYVHPVYWSVIVVRFILYDHYYIDDKILNIFLRRYRHITITTWRNMFLSQTIYNIRYILQLHGKSTTMGLIVGTYILHYYKHYYKEGNPRLHFVF</sequence>
<evidence type="ECO:0000313" key="1">
    <source>
        <dbReference type="EMBL" id="CAG6714503.1"/>
    </source>
</evidence>
<accession>A0A8D8UYG9</accession>
<protein>
    <submittedName>
        <fullName evidence="1">Uncharacterized protein</fullName>
    </submittedName>
</protein>
<reference evidence="1" key="1">
    <citation type="submission" date="2021-05" db="EMBL/GenBank/DDBJ databases">
        <authorList>
            <person name="Alioto T."/>
            <person name="Alioto T."/>
            <person name="Gomez Garrido J."/>
        </authorList>
    </citation>
    <scope>NUCLEOTIDE SEQUENCE</scope>
</reference>
<name>A0A8D8UYG9_9HEMI</name>
<organism evidence="1">
    <name type="scientific">Cacopsylla melanoneura</name>
    <dbReference type="NCBI Taxonomy" id="428564"/>
    <lineage>
        <taxon>Eukaryota</taxon>
        <taxon>Metazoa</taxon>
        <taxon>Ecdysozoa</taxon>
        <taxon>Arthropoda</taxon>
        <taxon>Hexapoda</taxon>
        <taxon>Insecta</taxon>
        <taxon>Pterygota</taxon>
        <taxon>Neoptera</taxon>
        <taxon>Paraneoptera</taxon>
        <taxon>Hemiptera</taxon>
        <taxon>Sternorrhyncha</taxon>
        <taxon>Psylloidea</taxon>
        <taxon>Psyllidae</taxon>
        <taxon>Psyllinae</taxon>
        <taxon>Cacopsylla</taxon>
    </lineage>
</organism>
<dbReference type="EMBL" id="HBUF01351878">
    <property type="protein sequence ID" value="CAG6714503.1"/>
    <property type="molecule type" value="Transcribed_RNA"/>
</dbReference>